<evidence type="ECO:0000256" key="1">
    <source>
        <dbReference type="ARBA" id="ARBA00002523"/>
    </source>
</evidence>
<sequence>MLKRASFRDKATGDETTSCQATMTADRASDCRLPGAGKVLCLAAVCICAQEGTQTKELCGTEASKNSGVGTWQARAVQQKWIHELTACKKLPPQPFSAHSLFAAGAGIRARFKQHNAGSNSEVFMGKLVAASHDCAQNEGDSCILITDAIPHGSAQTKPLTWLDTLEAALIEAAAAKKRIHMLTKQAKAALAALKWAAPAPEYTTPSEKKTTSTNKGDDSLEAGEKKCNTVKDNKDECKYLKDKVCTYDESKTAGQKCTVSEAVKQAAAKEAETEVEQTGKLLEY</sequence>
<dbReference type="EMBL" id="KX701660">
    <property type="protein sequence ID" value="APD75616.1"/>
    <property type="molecule type" value="Genomic_DNA"/>
</dbReference>
<accession>A0A1J0RCX1</accession>
<keyword evidence="4" id="KW-0336">GPI-anchor</keyword>
<keyword evidence="7" id="KW-0325">Glycoprotein</keyword>
<comment type="function">
    <text evidence="1">VSG forms a coat on the surface of the parasite. The trypanosome evades the immune response of the host by expressing a series of antigenically distinct VSGs from an estimated 1000 VSG genes.</text>
</comment>
<evidence type="ECO:0000256" key="5">
    <source>
        <dbReference type="ARBA" id="ARBA00022729"/>
    </source>
</evidence>
<feature type="domain" description="Trypanosome variant surface glycoprotein B-type N-terminal" evidence="10">
    <location>
        <begin position="13"/>
        <end position="181"/>
    </location>
</feature>
<evidence type="ECO:0000256" key="4">
    <source>
        <dbReference type="ARBA" id="ARBA00022622"/>
    </source>
</evidence>
<feature type="region of interest" description="Disordered" evidence="9">
    <location>
        <begin position="202"/>
        <end position="223"/>
    </location>
</feature>
<organism evidence="11">
    <name type="scientific">Trypanosoma brucei</name>
    <dbReference type="NCBI Taxonomy" id="5691"/>
    <lineage>
        <taxon>Eukaryota</taxon>
        <taxon>Discoba</taxon>
        <taxon>Euglenozoa</taxon>
        <taxon>Kinetoplastea</taxon>
        <taxon>Metakinetoplastina</taxon>
        <taxon>Trypanosomatida</taxon>
        <taxon>Trypanosomatidae</taxon>
        <taxon>Trypanosoma</taxon>
    </lineage>
</organism>
<feature type="compositionally biased region" description="Basic and acidic residues" evidence="9">
    <location>
        <begin position="207"/>
        <end position="223"/>
    </location>
</feature>
<name>A0A1J0RCX1_9TRYP</name>
<dbReference type="InterPro" id="IPR027446">
    <property type="entry name" value="VSG_C_dom_sf"/>
</dbReference>
<comment type="subcellular location">
    <subcellularLocation>
        <location evidence="2">Cell membrane</location>
        <topology evidence="2">Lipid-anchor</topology>
        <topology evidence="2">GPI-anchor</topology>
    </subcellularLocation>
</comment>
<keyword evidence="5" id="KW-0732">Signal</keyword>
<dbReference type="AlphaFoldDB" id="A0A1J0RCX1"/>
<protein>
    <submittedName>
        <fullName evidence="11">Variant surface glycoprotein 1125.5552</fullName>
    </submittedName>
</protein>
<dbReference type="VEuPathDB" id="TriTrypDB:Tb427_000212000"/>
<evidence type="ECO:0000256" key="9">
    <source>
        <dbReference type="SAM" id="MobiDB-lite"/>
    </source>
</evidence>
<proteinExistence type="predicted"/>
<dbReference type="InterPro" id="IPR025932">
    <property type="entry name" value="Trypano_VSG_B_N_dom"/>
</dbReference>
<dbReference type="GO" id="GO:0098552">
    <property type="term" value="C:side of membrane"/>
    <property type="evidence" value="ECO:0007669"/>
    <property type="project" value="UniProtKB-KW"/>
</dbReference>
<keyword evidence="8" id="KW-0449">Lipoprotein</keyword>
<evidence type="ECO:0000313" key="11">
    <source>
        <dbReference type="EMBL" id="APD75616.1"/>
    </source>
</evidence>
<keyword evidence="6" id="KW-0472">Membrane</keyword>
<evidence type="ECO:0000256" key="8">
    <source>
        <dbReference type="ARBA" id="ARBA00023288"/>
    </source>
</evidence>
<evidence type="ECO:0000256" key="7">
    <source>
        <dbReference type="ARBA" id="ARBA00023180"/>
    </source>
</evidence>
<evidence type="ECO:0000256" key="3">
    <source>
        <dbReference type="ARBA" id="ARBA00022475"/>
    </source>
</evidence>
<dbReference type="SUPFAM" id="SSF118251">
    <property type="entry name" value="Variant surface glycoprotein MITAT 1.2, VSG 221, C-terminal domain"/>
    <property type="match status" value="1"/>
</dbReference>
<dbReference type="Pfam" id="PF13206">
    <property type="entry name" value="VSG_B"/>
    <property type="match status" value="1"/>
</dbReference>
<evidence type="ECO:0000256" key="2">
    <source>
        <dbReference type="ARBA" id="ARBA00004609"/>
    </source>
</evidence>
<dbReference type="GO" id="GO:0005886">
    <property type="term" value="C:plasma membrane"/>
    <property type="evidence" value="ECO:0007669"/>
    <property type="project" value="UniProtKB-SubCell"/>
</dbReference>
<keyword evidence="3" id="KW-1003">Cell membrane</keyword>
<evidence type="ECO:0000259" key="10">
    <source>
        <dbReference type="Pfam" id="PF13206"/>
    </source>
</evidence>
<reference evidence="11" key="1">
    <citation type="submission" date="2016-08" db="EMBL/GenBank/DDBJ databases">
        <title>VSG repertoire of Trypanosoma brucei EATRO 1125.</title>
        <authorList>
            <person name="Cross G.A."/>
        </authorList>
    </citation>
    <scope>NUCLEOTIDE SEQUENCE</scope>
    <source>
        <strain evidence="11">EATRO 1125</strain>
    </source>
</reference>
<evidence type="ECO:0000256" key="6">
    <source>
        <dbReference type="ARBA" id="ARBA00023136"/>
    </source>
</evidence>